<dbReference type="InterPro" id="IPR036397">
    <property type="entry name" value="RNaseH_sf"/>
</dbReference>
<name>A0AA38KHH7_TAXCH</name>
<dbReference type="PANTHER" id="PTHR48475:SF1">
    <property type="entry name" value="RNASE H TYPE-1 DOMAIN-CONTAINING PROTEIN"/>
    <property type="match status" value="1"/>
</dbReference>
<feature type="domain" description="RNase H type-1" evidence="1">
    <location>
        <begin position="48"/>
        <end position="128"/>
    </location>
</feature>
<dbReference type="OMA" id="YIVTIEE"/>
<keyword evidence="3" id="KW-1185">Reference proteome</keyword>
<proteinExistence type="predicted"/>
<organism evidence="2 3">
    <name type="scientific">Taxus chinensis</name>
    <name type="common">Chinese yew</name>
    <name type="synonym">Taxus wallichiana var. chinensis</name>
    <dbReference type="NCBI Taxonomy" id="29808"/>
    <lineage>
        <taxon>Eukaryota</taxon>
        <taxon>Viridiplantae</taxon>
        <taxon>Streptophyta</taxon>
        <taxon>Embryophyta</taxon>
        <taxon>Tracheophyta</taxon>
        <taxon>Spermatophyta</taxon>
        <taxon>Pinopsida</taxon>
        <taxon>Pinidae</taxon>
        <taxon>Conifers II</taxon>
        <taxon>Cupressales</taxon>
        <taxon>Taxaceae</taxon>
        <taxon>Taxus</taxon>
    </lineage>
</organism>
<dbReference type="EMBL" id="JAHRHJ020000008">
    <property type="protein sequence ID" value="KAH9306768.1"/>
    <property type="molecule type" value="Genomic_DNA"/>
</dbReference>
<dbReference type="PANTHER" id="PTHR48475">
    <property type="entry name" value="RIBONUCLEASE H"/>
    <property type="match status" value="1"/>
</dbReference>
<dbReference type="GO" id="GO:0003676">
    <property type="term" value="F:nucleic acid binding"/>
    <property type="evidence" value="ECO:0007669"/>
    <property type="project" value="InterPro"/>
</dbReference>
<dbReference type="Gene3D" id="3.30.420.10">
    <property type="entry name" value="Ribonuclease H-like superfamily/Ribonuclease H"/>
    <property type="match status" value="1"/>
</dbReference>
<protein>
    <recommendedName>
        <fullName evidence="1">RNase H type-1 domain-containing protein</fullName>
    </recommendedName>
</protein>
<evidence type="ECO:0000313" key="2">
    <source>
        <dbReference type="EMBL" id="KAH9306768.1"/>
    </source>
</evidence>
<gene>
    <name evidence="2" type="ORF">KI387_011172</name>
</gene>
<dbReference type="PROSITE" id="PS50879">
    <property type="entry name" value="RNASE_H_1"/>
    <property type="match status" value="1"/>
</dbReference>
<dbReference type="SUPFAM" id="SSF53098">
    <property type="entry name" value="Ribonuclease H-like"/>
    <property type="match status" value="1"/>
</dbReference>
<sequence length="128" mass="14037">LDLEFIHQKYIKGQAITDQLADAPLSGDQPSNFNFLDESIATLSLDDTTYQMTLFFDGSKCQRGGSAGVILIPLDGEPMPLSFKLDFDCTNNITKYEALVLGLQTTISLDVKSINIFGDSQLVVNQVN</sequence>
<dbReference type="Proteomes" id="UP000824469">
    <property type="component" value="Unassembled WGS sequence"/>
</dbReference>
<accession>A0AA38KHH7</accession>
<dbReference type="InterPro" id="IPR012337">
    <property type="entry name" value="RNaseH-like_sf"/>
</dbReference>
<comment type="caution">
    <text evidence="2">The sequence shown here is derived from an EMBL/GenBank/DDBJ whole genome shotgun (WGS) entry which is preliminary data.</text>
</comment>
<feature type="non-terminal residue" evidence="2">
    <location>
        <position position="128"/>
    </location>
</feature>
<feature type="non-terminal residue" evidence="2">
    <location>
        <position position="1"/>
    </location>
</feature>
<evidence type="ECO:0000259" key="1">
    <source>
        <dbReference type="PROSITE" id="PS50879"/>
    </source>
</evidence>
<dbReference type="Pfam" id="PF13456">
    <property type="entry name" value="RVT_3"/>
    <property type="match status" value="1"/>
</dbReference>
<dbReference type="InterPro" id="IPR002156">
    <property type="entry name" value="RNaseH_domain"/>
</dbReference>
<evidence type="ECO:0000313" key="3">
    <source>
        <dbReference type="Proteomes" id="UP000824469"/>
    </source>
</evidence>
<dbReference type="GO" id="GO:0004523">
    <property type="term" value="F:RNA-DNA hybrid ribonuclease activity"/>
    <property type="evidence" value="ECO:0007669"/>
    <property type="project" value="InterPro"/>
</dbReference>
<reference evidence="2 3" key="1">
    <citation type="journal article" date="2021" name="Nat. Plants">
        <title>The Taxus genome provides insights into paclitaxel biosynthesis.</title>
        <authorList>
            <person name="Xiong X."/>
            <person name="Gou J."/>
            <person name="Liao Q."/>
            <person name="Li Y."/>
            <person name="Zhou Q."/>
            <person name="Bi G."/>
            <person name="Li C."/>
            <person name="Du R."/>
            <person name="Wang X."/>
            <person name="Sun T."/>
            <person name="Guo L."/>
            <person name="Liang H."/>
            <person name="Lu P."/>
            <person name="Wu Y."/>
            <person name="Zhang Z."/>
            <person name="Ro D.K."/>
            <person name="Shang Y."/>
            <person name="Huang S."/>
            <person name="Yan J."/>
        </authorList>
    </citation>
    <scope>NUCLEOTIDE SEQUENCE [LARGE SCALE GENOMIC DNA]</scope>
    <source>
        <strain evidence="2">Ta-2019</strain>
    </source>
</reference>
<dbReference type="AlphaFoldDB" id="A0AA38KHH7"/>